<gene>
    <name evidence="1" type="ORF">ARTV_2724</name>
</gene>
<protein>
    <submittedName>
        <fullName evidence="1">Uncharacterized protein</fullName>
    </submittedName>
</protein>
<proteinExistence type="predicted"/>
<dbReference type="AlphaFoldDB" id="A0A3B0MFK8"/>
<evidence type="ECO:0000313" key="1">
    <source>
        <dbReference type="EMBL" id="SSW96357.1"/>
    </source>
</evidence>
<accession>A0A3B0MFK8</accession>
<dbReference type="EMBL" id="UFQR01000013">
    <property type="protein sequence ID" value="SSW96357.1"/>
    <property type="molecule type" value="Genomic_DNA"/>
</dbReference>
<name>A0A3B0MFK8_9GAMM</name>
<reference evidence="1" key="1">
    <citation type="submission" date="2018-04" db="EMBL/GenBank/DDBJ databases">
        <authorList>
            <person name="Go L.Y."/>
            <person name="Mitchell J.A."/>
        </authorList>
    </citation>
    <scope>NUCLEOTIDE SEQUENCE</scope>
    <source>
        <strain evidence="1">ARTV</strain>
    </source>
</reference>
<sequence>MIFFYIESSLVINLQLVILSLQLNSSMLLAR</sequence>
<organism evidence="1">
    <name type="scientific">Arsenophonus endosymbiont of Trialeurodes vaporariorum</name>
    <dbReference type="NCBI Taxonomy" id="235567"/>
    <lineage>
        <taxon>Bacteria</taxon>
        <taxon>Pseudomonadati</taxon>
        <taxon>Pseudomonadota</taxon>
        <taxon>Gammaproteobacteria</taxon>
        <taxon>Enterobacterales</taxon>
        <taxon>Morganellaceae</taxon>
        <taxon>Arsenophonus</taxon>
    </lineage>
</organism>